<name>A0A1M4YGP4_9BACT</name>
<evidence type="ECO:0000259" key="8">
    <source>
        <dbReference type="Pfam" id="PF12804"/>
    </source>
</evidence>
<dbReference type="GO" id="GO:0016779">
    <property type="term" value="F:nucleotidyltransferase activity"/>
    <property type="evidence" value="ECO:0007669"/>
    <property type="project" value="UniProtKB-KW"/>
</dbReference>
<organism evidence="9 10">
    <name type="scientific">Cnuella takakiae</name>
    <dbReference type="NCBI Taxonomy" id="1302690"/>
    <lineage>
        <taxon>Bacteria</taxon>
        <taxon>Pseudomonadati</taxon>
        <taxon>Bacteroidota</taxon>
        <taxon>Chitinophagia</taxon>
        <taxon>Chitinophagales</taxon>
        <taxon>Chitinophagaceae</taxon>
        <taxon>Cnuella</taxon>
    </lineage>
</organism>
<evidence type="ECO:0000256" key="2">
    <source>
        <dbReference type="ARBA" id="ARBA00022679"/>
    </source>
</evidence>
<dbReference type="PANTHER" id="PTHR19136">
    <property type="entry name" value="MOLYBDENUM COFACTOR GUANYLYLTRANSFERASE"/>
    <property type="match status" value="1"/>
</dbReference>
<dbReference type="GO" id="GO:0046872">
    <property type="term" value="F:metal ion binding"/>
    <property type="evidence" value="ECO:0007669"/>
    <property type="project" value="UniProtKB-KW"/>
</dbReference>
<proteinExistence type="predicted"/>
<keyword evidence="2 9" id="KW-0808">Transferase</keyword>
<keyword evidence="3" id="KW-0479">Metal-binding</keyword>
<evidence type="ECO:0000313" key="9">
    <source>
        <dbReference type="EMBL" id="SHF04935.1"/>
    </source>
</evidence>
<evidence type="ECO:0000256" key="5">
    <source>
        <dbReference type="ARBA" id="ARBA00022842"/>
    </source>
</evidence>
<dbReference type="EMBL" id="FQUO01000004">
    <property type="protein sequence ID" value="SHF04935.1"/>
    <property type="molecule type" value="Genomic_DNA"/>
</dbReference>
<keyword evidence="1" id="KW-0963">Cytoplasm</keyword>
<evidence type="ECO:0000256" key="4">
    <source>
        <dbReference type="ARBA" id="ARBA00022741"/>
    </source>
</evidence>
<dbReference type="Proteomes" id="UP000184368">
    <property type="component" value="Unassembled WGS sequence"/>
</dbReference>
<keyword evidence="6" id="KW-0342">GTP-binding</keyword>
<dbReference type="SUPFAM" id="SSF53448">
    <property type="entry name" value="Nucleotide-diphospho-sugar transferases"/>
    <property type="match status" value="1"/>
</dbReference>
<evidence type="ECO:0000256" key="3">
    <source>
        <dbReference type="ARBA" id="ARBA00022723"/>
    </source>
</evidence>
<dbReference type="InterPro" id="IPR013482">
    <property type="entry name" value="Molybde_CF_guanTrfase"/>
</dbReference>
<dbReference type="GO" id="GO:0006777">
    <property type="term" value="P:Mo-molybdopterin cofactor biosynthetic process"/>
    <property type="evidence" value="ECO:0007669"/>
    <property type="project" value="UniProtKB-KW"/>
</dbReference>
<dbReference type="Pfam" id="PF12804">
    <property type="entry name" value="NTP_transf_3"/>
    <property type="match status" value="1"/>
</dbReference>
<keyword evidence="5" id="KW-0460">Magnesium</keyword>
<dbReference type="InterPro" id="IPR029044">
    <property type="entry name" value="Nucleotide-diphossugar_trans"/>
</dbReference>
<accession>A0A1M4YGP4</accession>
<evidence type="ECO:0000313" key="10">
    <source>
        <dbReference type="Proteomes" id="UP000184368"/>
    </source>
</evidence>
<sequence length="191" mass="20962">MTGVILCGGASSRMGSDKGLLLRNGKHWVMHTAALMKDCGLSYVVSVAGHNILDYQQVLPGATLICDDPSLQVGGPLKGILSVNLAMPAEDLLVLAVDMQEMKPYFLQQIIDASKENDAQAILFKHDDQVEPLCAWYRADGLHHVLQLVLQGLLQRFSMHHVLSYLKTKIIPVGDDPAFLNFNTPEDLSQL</sequence>
<dbReference type="Gene3D" id="3.90.550.10">
    <property type="entry name" value="Spore Coat Polysaccharide Biosynthesis Protein SpsA, Chain A"/>
    <property type="match status" value="1"/>
</dbReference>
<keyword evidence="9" id="KW-0548">Nucleotidyltransferase</keyword>
<reference evidence="9 10" key="1">
    <citation type="submission" date="2016-11" db="EMBL/GenBank/DDBJ databases">
        <authorList>
            <person name="Jaros S."/>
            <person name="Januszkiewicz K."/>
            <person name="Wedrychowicz H."/>
        </authorList>
    </citation>
    <scope>NUCLEOTIDE SEQUENCE [LARGE SCALE GENOMIC DNA]</scope>
    <source>
        <strain evidence="9 10">DSM 26897</strain>
    </source>
</reference>
<dbReference type="AlphaFoldDB" id="A0A1M4YGP4"/>
<protein>
    <submittedName>
        <fullName evidence="9">Molybdenum cofactor guanylyltransferase</fullName>
    </submittedName>
</protein>
<dbReference type="PANTHER" id="PTHR19136:SF81">
    <property type="entry name" value="MOLYBDENUM COFACTOR GUANYLYLTRANSFERASE"/>
    <property type="match status" value="1"/>
</dbReference>
<dbReference type="InterPro" id="IPR025877">
    <property type="entry name" value="MobA-like_NTP_Trfase"/>
</dbReference>
<gene>
    <name evidence="9" type="ORF">SAMN05444008_104276</name>
</gene>
<keyword evidence="10" id="KW-1185">Reference proteome</keyword>
<keyword evidence="4" id="KW-0547">Nucleotide-binding</keyword>
<dbReference type="CDD" id="cd02503">
    <property type="entry name" value="MobA"/>
    <property type="match status" value="1"/>
</dbReference>
<evidence type="ECO:0000256" key="1">
    <source>
        <dbReference type="ARBA" id="ARBA00022490"/>
    </source>
</evidence>
<evidence type="ECO:0000256" key="7">
    <source>
        <dbReference type="ARBA" id="ARBA00023150"/>
    </source>
</evidence>
<keyword evidence="7" id="KW-0501">Molybdenum cofactor biosynthesis</keyword>
<dbReference type="GO" id="GO:0005525">
    <property type="term" value="F:GTP binding"/>
    <property type="evidence" value="ECO:0007669"/>
    <property type="project" value="UniProtKB-KW"/>
</dbReference>
<evidence type="ECO:0000256" key="6">
    <source>
        <dbReference type="ARBA" id="ARBA00023134"/>
    </source>
</evidence>
<dbReference type="STRING" id="1302690.BUE76_15555"/>
<feature type="domain" description="MobA-like NTP transferase" evidence="8">
    <location>
        <begin position="3"/>
        <end position="151"/>
    </location>
</feature>